<accession>A0A3D1JJ43</accession>
<sequence length="91" mass="10339">MNYRELPLADLIAGLPPEVRRDFDRARFRLALEGATDEEITAALVTFGYLVQLLTGKIPFDCWKLRQYVNLSEAQDGTKRRKNHGTATEAD</sequence>
<reference evidence="1 2" key="1">
    <citation type="journal article" date="2018" name="Nat. Biotechnol.">
        <title>A standardized bacterial taxonomy based on genome phylogeny substantially revises the tree of life.</title>
        <authorList>
            <person name="Parks D.H."/>
            <person name="Chuvochina M."/>
            <person name="Waite D.W."/>
            <person name="Rinke C."/>
            <person name="Skarshewski A."/>
            <person name="Chaumeil P.A."/>
            <person name="Hugenholtz P."/>
        </authorList>
    </citation>
    <scope>NUCLEOTIDE SEQUENCE [LARGE SCALE GENOMIC DNA]</scope>
    <source>
        <strain evidence="1">UBA8781</strain>
    </source>
</reference>
<protein>
    <submittedName>
        <fullName evidence="1">Uncharacterized protein</fullName>
    </submittedName>
</protein>
<evidence type="ECO:0000313" key="2">
    <source>
        <dbReference type="Proteomes" id="UP000264141"/>
    </source>
</evidence>
<dbReference type="Proteomes" id="UP000264141">
    <property type="component" value="Unassembled WGS sequence"/>
</dbReference>
<comment type="caution">
    <text evidence="1">The sequence shown here is derived from an EMBL/GenBank/DDBJ whole genome shotgun (WGS) entry which is preliminary data.</text>
</comment>
<dbReference type="AlphaFoldDB" id="A0A3D1JJ43"/>
<evidence type="ECO:0000313" key="1">
    <source>
        <dbReference type="EMBL" id="HCE18532.1"/>
    </source>
</evidence>
<organism evidence="1 2">
    <name type="scientific">Anaerolinea thermolimosa</name>
    <dbReference type="NCBI Taxonomy" id="229919"/>
    <lineage>
        <taxon>Bacteria</taxon>
        <taxon>Bacillati</taxon>
        <taxon>Chloroflexota</taxon>
        <taxon>Anaerolineae</taxon>
        <taxon>Anaerolineales</taxon>
        <taxon>Anaerolineaceae</taxon>
        <taxon>Anaerolinea</taxon>
    </lineage>
</organism>
<name>A0A3D1JJ43_9CHLR</name>
<proteinExistence type="predicted"/>
<dbReference type="EMBL" id="DPBP01000045">
    <property type="protein sequence ID" value="HCE18532.1"/>
    <property type="molecule type" value="Genomic_DNA"/>
</dbReference>
<gene>
    <name evidence="1" type="ORF">DEQ80_11795</name>
</gene>
<dbReference type="STRING" id="229919.GCA_001050195_00737"/>